<name>A0A1J7JIQ1_9PEZI</name>
<gene>
    <name evidence="2" type="ORF">CONLIGDRAFT_434403</name>
</gene>
<evidence type="ECO:0000256" key="1">
    <source>
        <dbReference type="SAM" id="MobiDB-lite"/>
    </source>
</evidence>
<accession>A0A1J7JIQ1</accession>
<protein>
    <recommendedName>
        <fullName evidence="4">Rpr2-domain-containing protein</fullName>
    </recommendedName>
</protein>
<dbReference type="OrthoDB" id="438080at2759"/>
<dbReference type="InterPro" id="IPR007175">
    <property type="entry name" value="Rpr2/Snm1/Rpp21"/>
</dbReference>
<dbReference type="STRING" id="1408157.A0A1J7JIQ1"/>
<dbReference type="GO" id="GO:0005655">
    <property type="term" value="C:nucleolar ribonuclease P complex"/>
    <property type="evidence" value="ECO:0007669"/>
    <property type="project" value="TreeGrafter"/>
</dbReference>
<dbReference type="Pfam" id="PF04032">
    <property type="entry name" value="Rpr2"/>
    <property type="match status" value="1"/>
</dbReference>
<feature type="compositionally biased region" description="Low complexity" evidence="1">
    <location>
        <begin position="182"/>
        <end position="192"/>
    </location>
</feature>
<organism evidence="2 3">
    <name type="scientific">Coniochaeta ligniaria NRRL 30616</name>
    <dbReference type="NCBI Taxonomy" id="1408157"/>
    <lineage>
        <taxon>Eukaryota</taxon>
        <taxon>Fungi</taxon>
        <taxon>Dikarya</taxon>
        <taxon>Ascomycota</taxon>
        <taxon>Pezizomycotina</taxon>
        <taxon>Sordariomycetes</taxon>
        <taxon>Sordariomycetidae</taxon>
        <taxon>Coniochaetales</taxon>
        <taxon>Coniochaetaceae</taxon>
        <taxon>Coniochaeta</taxon>
    </lineage>
</organism>
<dbReference type="GO" id="GO:0008033">
    <property type="term" value="P:tRNA processing"/>
    <property type="evidence" value="ECO:0007669"/>
    <property type="project" value="TreeGrafter"/>
</dbReference>
<sequence>MSASETATHLTYLNDAAHLLAFSAPETSAYLMTQRNGLMLANELEQSATQKQHACGACGRIMILGQNSTLKLENEKAPRSKRKHDASAIRKAHAVLKPGTHAGPIKVFTCENCDRYTRVQLPAPAPISRKKPSVVVMKTIETAKQPPSANASSKKRAKNRKAGLQALLNQSQAGSNGGRSGLGLSLSDFMQK</sequence>
<dbReference type="AlphaFoldDB" id="A0A1J7JIQ1"/>
<dbReference type="Proteomes" id="UP000182658">
    <property type="component" value="Unassembled WGS sequence"/>
</dbReference>
<evidence type="ECO:0008006" key="4">
    <source>
        <dbReference type="Google" id="ProtNLM"/>
    </source>
</evidence>
<dbReference type="PANTHER" id="PTHR14742">
    <property type="entry name" value="RIBONUCLEASE P SUBUNIT P21"/>
    <property type="match status" value="1"/>
</dbReference>
<evidence type="ECO:0000313" key="2">
    <source>
        <dbReference type="EMBL" id="OIW27498.1"/>
    </source>
</evidence>
<dbReference type="PANTHER" id="PTHR14742:SF3">
    <property type="entry name" value="RIBONUCLEASE MRP PROTEIN SUBUNIT SNM1"/>
    <property type="match status" value="1"/>
</dbReference>
<feature type="region of interest" description="Disordered" evidence="1">
    <location>
        <begin position="141"/>
        <end position="192"/>
    </location>
</feature>
<evidence type="ECO:0000313" key="3">
    <source>
        <dbReference type="Proteomes" id="UP000182658"/>
    </source>
</evidence>
<keyword evidence="3" id="KW-1185">Reference proteome</keyword>
<dbReference type="InParanoid" id="A0A1J7JIQ1"/>
<reference evidence="2 3" key="1">
    <citation type="submission" date="2016-10" db="EMBL/GenBank/DDBJ databases">
        <title>Draft genome sequence of Coniochaeta ligniaria NRRL30616, a lignocellulolytic fungus for bioabatement of inhibitors in plant biomass hydrolysates.</title>
        <authorList>
            <consortium name="DOE Joint Genome Institute"/>
            <person name="Jimenez D.J."/>
            <person name="Hector R.E."/>
            <person name="Riley R."/>
            <person name="Sun H."/>
            <person name="Grigoriev I.V."/>
            <person name="Van Elsas J.D."/>
            <person name="Nichols N.N."/>
        </authorList>
    </citation>
    <scope>NUCLEOTIDE SEQUENCE [LARGE SCALE GENOMIC DNA]</scope>
    <source>
        <strain evidence="2 3">NRRL 30616</strain>
    </source>
</reference>
<proteinExistence type="predicted"/>
<dbReference type="EMBL" id="KV875099">
    <property type="protein sequence ID" value="OIW27498.1"/>
    <property type="molecule type" value="Genomic_DNA"/>
</dbReference>